<proteinExistence type="inferred from homology"/>
<dbReference type="GO" id="GO:0006412">
    <property type="term" value="P:translation"/>
    <property type="evidence" value="ECO:0007669"/>
    <property type="project" value="UniProtKB-UniRule"/>
</dbReference>
<keyword evidence="3 5" id="KW-0687">Ribonucleoprotein</keyword>
<dbReference type="HAMAP" id="MF_00402">
    <property type="entry name" value="Ribosomal_bL19"/>
    <property type="match status" value="1"/>
</dbReference>
<dbReference type="PROSITE" id="PS01015">
    <property type="entry name" value="RIBOSOMAL_L19"/>
    <property type="match status" value="1"/>
</dbReference>
<evidence type="ECO:0000313" key="7">
    <source>
        <dbReference type="EMBL" id="TMQ52479.1"/>
    </source>
</evidence>
<evidence type="ECO:0000256" key="5">
    <source>
        <dbReference type="HAMAP-Rule" id="MF_00402"/>
    </source>
</evidence>
<dbReference type="AlphaFoldDB" id="A0A538SM79"/>
<dbReference type="PANTHER" id="PTHR15680:SF9">
    <property type="entry name" value="LARGE RIBOSOMAL SUBUNIT PROTEIN BL19M"/>
    <property type="match status" value="1"/>
</dbReference>
<dbReference type="FunFam" id="2.30.30.790:FF:000001">
    <property type="entry name" value="50S ribosomal protein L19"/>
    <property type="match status" value="1"/>
</dbReference>
<dbReference type="InterPro" id="IPR038657">
    <property type="entry name" value="Ribosomal_bL19_sf"/>
</dbReference>
<evidence type="ECO:0000256" key="1">
    <source>
        <dbReference type="ARBA" id="ARBA00005781"/>
    </source>
</evidence>
<dbReference type="Proteomes" id="UP000320184">
    <property type="component" value="Unassembled WGS sequence"/>
</dbReference>
<protein>
    <recommendedName>
        <fullName evidence="4 5">Large ribosomal subunit protein bL19</fullName>
    </recommendedName>
</protein>
<accession>A0A538SM79</accession>
<dbReference type="SUPFAM" id="SSF50104">
    <property type="entry name" value="Translation proteins SH3-like domain"/>
    <property type="match status" value="1"/>
</dbReference>
<dbReference type="PRINTS" id="PR00061">
    <property type="entry name" value="RIBOSOMALL19"/>
</dbReference>
<evidence type="ECO:0000256" key="2">
    <source>
        <dbReference type="ARBA" id="ARBA00022980"/>
    </source>
</evidence>
<name>A0A538SM79_UNCEI</name>
<dbReference type="NCBIfam" id="TIGR01024">
    <property type="entry name" value="rplS_bact"/>
    <property type="match status" value="1"/>
</dbReference>
<gene>
    <name evidence="5" type="primary">rplS</name>
    <name evidence="7" type="ORF">E6K73_02755</name>
</gene>
<dbReference type="PIRSF" id="PIRSF002191">
    <property type="entry name" value="Ribosomal_L19"/>
    <property type="match status" value="1"/>
</dbReference>
<dbReference type="EMBL" id="VBOT01000032">
    <property type="protein sequence ID" value="TMQ52479.1"/>
    <property type="molecule type" value="Genomic_DNA"/>
</dbReference>
<evidence type="ECO:0000256" key="4">
    <source>
        <dbReference type="ARBA" id="ARBA00035171"/>
    </source>
</evidence>
<comment type="caution">
    <text evidence="7">The sequence shown here is derived from an EMBL/GenBank/DDBJ whole genome shotgun (WGS) entry which is preliminary data.</text>
</comment>
<dbReference type="InterPro" id="IPR008991">
    <property type="entry name" value="Translation_prot_SH3-like_sf"/>
</dbReference>
<dbReference type="InterPro" id="IPR018257">
    <property type="entry name" value="Ribosomal_bL19_CS"/>
</dbReference>
<reference evidence="7 8" key="1">
    <citation type="journal article" date="2019" name="Nat. Microbiol.">
        <title>Mediterranean grassland soil C-N compound turnover is dependent on rainfall and depth, and is mediated by genomically divergent microorganisms.</title>
        <authorList>
            <person name="Diamond S."/>
            <person name="Andeer P.F."/>
            <person name="Li Z."/>
            <person name="Crits-Christoph A."/>
            <person name="Burstein D."/>
            <person name="Anantharaman K."/>
            <person name="Lane K.R."/>
            <person name="Thomas B.C."/>
            <person name="Pan C."/>
            <person name="Northen T.R."/>
            <person name="Banfield J.F."/>
        </authorList>
    </citation>
    <scope>NUCLEOTIDE SEQUENCE [LARGE SCALE GENOMIC DNA]</scope>
    <source>
        <strain evidence="7">WS_3</strain>
    </source>
</reference>
<comment type="similarity">
    <text evidence="1 5 6">Belongs to the bacterial ribosomal protein bL19 family.</text>
</comment>
<dbReference type="GO" id="GO:0003735">
    <property type="term" value="F:structural constituent of ribosome"/>
    <property type="evidence" value="ECO:0007669"/>
    <property type="project" value="InterPro"/>
</dbReference>
<evidence type="ECO:0000256" key="6">
    <source>
        <dbReference type="RuleBase" id="RU000559"/>
    </source>
</evidence>
<evidence type="ECO:0000256" key="3">
    <source>
        <dbReference type="ARBA" id="ARBA00023274"/>
    </source>
</evidence>
<sequence>MGLIEKIEAAHLKKNVPQLRPGDTVEVLVRVIEGDKERQQKFKGEIINVRGAGLRRTFTVRKISEGIGVERTFPLHGPSIADIKVVKHSSVRRAKLFYLRRRAGKAARLTEKKTVEEPVGK</sequence>
<dbReference type="GO" id="GO:0022625">
    <property type="term" value="C:cytosolic large ribosomal subunit"/>
    <property type="evidence" value="ECO:0007669"/>
    <property type="project" value="TreeGrafter"/>
</dbReference>
<organism evidence="7 8">
    <name type="scientific">Eiseniibacteriota bacterium</name>
    <dbReference type="NCBI Taxonomy" id="2212470"/>
    <lineage>
        <taxon>Bacteria</taxon>
        <taxon>Candidatus Eiseniibacteriota</taxon>
    </lineage>
</organism>
<dbReference type="PANTHER" id="PTHR15680">
    <property type="entry name" value="RIBOSOMAL PROTEIN L19"/>
    <property type="match status" value="1"/>
</dbReference>
<keyword evidence="2 5" id="KW-0689">Ribosomal protein</keyword>
<comment type="function">
    <text evidence="5 6">This protein is located at the 30S-50S ribosomal subunit interface and may play a role in the structure and function of the aminoacyl-tRNA binding site.</text>
</comment>
<evidence type="ECO:0000313" key="8">
    <source>
        <dbReference type="Proteomes" id="UP000320184"/>
    </source>
</evidence>
<dbReference type="Gene3D" id="2.30.30.790">
    <property type="match status" value="1"/>
</dbReference>
<dbReference type="InterPro" id="IPR001857">
    <property type="entry name" value="Ribosomal_bL19"/>
</dbReference>
<dbReference type="Pfam" id="PF01245">
    <property type="entry name" value="Ribosomal_L19"/>
    <property type="match status" value="1"/>
</dbReference>